<reference evidence="1 2" key="1">
    <citation type="submission" date="2023-04" db="EMBL/GenBank/DDBJ databases">
        <title>A novel bacteria isolated from coastal sediment.</title>
        <authorList>
            <person name="Liu X.-J."/>
            <person name="Du Z.-J."/>
        </authorList>
    </citation>
    <scope>NUCLEOTIDE SEQUENCE [LARGE SCALE GENOMIC DNA]</scope>
    <source>
        <strain evidence="1 2">SDUM461004</strain>
    </source>
</reference>
<protein>
    <submittedName>
        <fullName evidence="1">Uncharacterized protein</fullName>
    </submittedName>
</protein>
<proteinExistence type="predicted"/>
<evidence type="ECO:0000313" key="1">
    <source>
        <dbReference type="EMBL" id="MDQ8194151.1"/>
    </source>
</evidence>
<dbReference type="EMBL" id="JARXIC010000009">
    <property type="protein sequence ID" value="MDQ8194151.1"/>
    <property type="molecule type" value="Genomic_DNA"/>
</dbReference>
<accession>A0ABU1AK88</accession>
<sequence>MAIELPTRQDRTIPFVPHSIPTFDVEKRMKNKISIALALLVSTTAHAVSMSWSGTSPEDAARWPAQLEEDIIPFIPDDSEYLRTSGLSAGANLELTTDGFRLNFSTQLEQPTSITLFSFDEEENLSFSRAIGVAPITRDRNGTTQYLYSEEFLLPQEELLSFIDQHLELIVLYGSFSDVRMEADQT</sequence>
<keyword evidence="2" id="KW-1185">Reference proteome</keyword>
<dbReference type="Proteomes" id="UP001243717">
    <property type="component" value="Unassembled WGS sequence"/>
</dbReference>
<evidence type="ECO:0000313" key="2">
    <source>
        <dbReference type="Proteomes" id="UP001243717"/>
    </source>
</evidence>
<comment type="caution">
    <text evidence="1">The sequence shown here is derived from an EMBL/GenBank/DDBJ whole genome shotgun (WGS) entry which is preliminary data.</text>
</comment>
<gene>
    <name evidence="1" type="ORF">QEH59_06930</name>
</gene>
<organism evidence="1 2">
    <name type="scientific">Thalassobacterium sedimentorum</name>
    <dbReference type="NCBI Taxonomy" id="3041258"/>
    <lineage>
        <taxon>Bacteria</taxon>
        <taxon>Pseudomonadati</taxon>
        <taxon>Verrucomicrobiota</taxon>
        <taxon>Opitutia</taxon>
        <taxon>Puniceicoccales</taxon>
        <taxon>Coraliomargaritaceae</taxon>
        <taxon>Thalassobacterium</taxon>
    </lineage>
</organism>
<name>A0ABU1AK88_9BACT</name>